<feature type="compositionally biased region" description="Low complexity" evidence="1">
    <location>
        <begin position="59"/>
        <end position="68"/>
    </location>
</feature>
<feature type="compositionally biased region" description="Low complexity" evidence="1">
    <location>
        <begin position="150"/>
        <end position="164"/>
    </location>
</feature>
<feature type="transmembrane region" description="Helical" evidence="2">
    <location>
        <begin position="122"/>
        <end position="144"/>
    </location>
</feature>
<feature type="region of interest" description="Disordered" evidence="1">
    <location>
        <begin position="150"/>
        <end position="171"/>
    </location>
</feature>
<keyword evidence="2" id="KW-0812">Transmembrane</keyword>
<dbReference type="EMBL" id="BAAALM010000002">
    <property type="protein sequence ID" value="GAA1191936.1"/>
    <property type="molecule type" value="Genomic_DNA"/>
</dbReference>
<protein>
    <submittedName>
        <fullName evidence="3">Uncharacterized protein</fullName>
    </submittedName>
</protein>
<keyword evidence="2" id="KW-1133">Transmembrane helix</keyword>
<evidence type="ECO:0000256" key="2">
    <source>
        <dbReference type="SAM" id="Phobius"/>
    </source>
</evidence>
<reference evidence="4" key="1">
    <citation type="journal article" date="2019" name="Int. J. Syst. Evol. Microbiol.">
        <title>The Global Catalogue of Microorganisms (GCM) 10K type strain sequencing project: providing services to taxonomists for standard genome sequencing and annotation.</title>
        <authorList>
            <consortium name="The Broad Institute Genomics Platform"/>
            <consortium name="The Broad Institute Genome Sequencing Center for Infectious Disease"/>
            <person name="Wu L."/>
            <person name="Ma J."/>
        </authorList>
    </citation>
    <scope>NUCLEOTIDE SEQUENCE [LARGE SCALE GENOMIC DNA]</scope>
    <source>
        <strain evidence="4">JCM 13022</strain>
    </source>
</reference>
<sequence length="182" mass="18947">MECGRARWWLLTLLALPVLFGVVGMHALVTTPAPPAAATPAIANTTAGHDVSDDRGSDHSVSGRSVSDDSVALHSVRLHAGHGPRAESSHDARLQPGTEPHAGAASQGDTGPHADHDGLHQLLHLCLAILAAAGLVVLAAPLLTRLRPATAARRPPQPGGRLPVQRPPPTSRRLAQLCVMRT</sequence>
<keyword evidence="4" id="KW-1185">Reference proteome</keyword>
<proteinExistence type="predicted"/>
<accession>A0ABP4FML6</accession>
<feature type="region of interest" description="Disordered" evidence="1">
    <location>
        <begin position="81"/>
        <end position="115"/>
    </location>
</feature>
<organism evidence="3 4">
    <name type="scientific">Prauserella alba</name>
    <dbReference type="NCBI Taxonomy" id="176898"/>
    <lineage>
        <taxon>Bacteria</taxon>
        <taxon>Bacillati</taxon>
        <taxon>Actinomycetota</taxon>
        <taxon>Actinomycetes</taxon>
        <taxon>Pseudonocardiales</taxon>
        <taxon>Pseudonocardiaceae</taxon>
        <taxon>Prauserella</taxon>
    </lineage>
</organism>
<dbReference type="RefSeq" id="WP_253854553.1">
    <property type="nucleotide sequence ID" value="NZ_BAAALM010000002.1"/>
</dbReference>
<evidence type="ECO:0000313" key="4">
    <source>
        <dbReference type="Proteomes" id="UP001500467"/>
    </source>
</evidence>
<feature type="region of interest" description="Disordered" evidence="1">
    <location>
        <begin position="46"/>
        <end position="68"/>
    </location>
</feature>
<comment type="caution">
    <text evidence="3">The sequence shown here is derived from an EMBL/GenBank/DDBJ whole genome shotgun (WGS) entry which is preliminary data.</text>
</comment>
<dbReference type="Proteomes" id="UP001500467">
    <property type="component" value="Unassembled WGS sequence"/>
</dbReference>
<feature type="compositionally biased region" description="Basic and acidic residues" evidence="1">
    <location>
        <begin position="84"/>
        <end position="93"/>
    </location>
</feature>
<gene>
    <name evidence="3" type="ORF">GCM10009675_02920</name>
</gene>
<evidence type="ECO:0000256" key="1">
    <source>
        <dbReference type="SAM" id="MobiDB-lite"/>
    </source>
</evidence>
<keyword evidence="2" id="KW-0472">Membrane</keyword>
<name>A0ABP4FML6_9PSEU</name>
<evidence type="ECO:0000313" key="3">
    <source>
        <dbReference type="EMBL" id="GAA1191936.1"/>
    </source>
</evidence>